<dbReference type="PROSITE" id="PS00530">
    <property type="entry name" value="RNASE_T2_1"/>
    <property type="match status" value="1"/>
</dbReference>
<evidence type="ECO:0000256" key="13">
    <source>
        <dbReference type="ARBA" id="ARBA00023180"/>
    </source>
</evidence>
<dbReference type="Pfam" id="PF03351">
    <property type="entry name" value="DOMON"/>
    <property type="match status" value="1"/>
</dbReference>
<comment type="caution">
    <text evidence="22">The sequence shown here is derived from an EMBL/GenBank/DDBJ whole genome shotgun (WGS) entry which is preliminary data.</text>
</comment>
<dbReference type="PROSITE" id="PS50939">
    <property type="entry name" value="CYTOCHROME_B561"/>
    <property type="match status" value="1"/>
</dbReference>
<dbReference type="AlphaFoldDB" id="A0A7J6EME7"/>
<dbReference type="Proteomes" id="UP000583929">
    <property type="component" value="Unassembled WGS sequence"/>
</dbReference>
<gene>
    <name evidence="22" type="ORF">G4B88_000433</name>
</gene>
<dbReference type="FunFam" id="3.90.730.10:FF:000007">
    <property type="entry name" value="Ribonuclease T2"/>
    <property type="match status" value="1"/>
</dbReference>
<dbReference type="Pfam" id="PF00445">
    <property type="entry name" value="Ribonuclease_T2"/>
    <property type="match status" value="2"/>
</dbReference>
<dbReference type="GO" id="GO:0003723">
    <property type="term" value="F:RNA binding"/>
    <property type="evidence" value="ECO:0007669"/>
    <property type="project" value="InterPro"/>
</dbReference>
<feature type="transmembrane region" description="Helical" evidence="18">
    <location>
        <begin position="676"/>
        <end position="696"/>
    </location>
</feature>
<dbReference type="Gene3D" id="1.20.120.1770">
    <property type="match status" value="1"/>
</dbReference>
<dbReference type="Gene3D" id="3.90.730.10">
    <property type="entry name" value="Ribonuclease T2-like"/>
    <property type="match status" value="2"/>
</dbReference>
<keyword evidence="12" id="KW-1015">Disulfide bond</keyword>
<evidence type="ECO:0000256" key="18">
    <source>
        <dbReference type="SAM" id="Phobius"/>
    </source>
</evidence>
<keyword evidence="13" id="KW-0325">Glycoprotein</keyword>
<dbReference type="CDD" id="cd08760">
    <property type="entry name" value="Cyt_b561_FRRS1_like"/>
    <property type="match status" value="1"/>
</dbReference>
<feature type="active site" evidence="16">
    <location>
        <position position="90"/>
    </location>
</feature>
<evidence type="ECO:0000256" key="10">
    <source>
        <dbReference type="ARBA" id="ARBA00022989"/>
    </source>
</evidence>
<dbReference type="InterPro" id="IPR018188">
    <property type="entry name" value="RNase_T2_His_AS_1"/>
</dbReference>
<keyword evidence="14" id="KW-0456">Lyase</keyword>
<dbReference type="InterPro" id="IPR006593">
    <property type="entry name" value="Cyt_b561/ferric_Rdtase_TM"/>
</dbReference>
<feature type="transmembrane region" description="Helical" evidence="18">
    <location>
        <begin position="702"/>
        <end position="728"/>
    </location>
</feature>
<dbReference type="InterPro" id="IPR045266">
    <property type="entry name" value="DOH_DOMON"/>
</dbReference>
<evidence type="ECO:0000256" key="19">
    <source>
        <dbReference type="SAM" id="SignalP"/>
    </source>
</evidence>
<feature type="chain" id="PRO_5029730074" evidence="19">
    <location>
        <begin position="20"/>
        <end position="812"/>
    </location>
</feature>
<accession>A0A7J6EME7</accession>
<keyword evidence="8" id="KW-0378">Hydrolase</keyword>
<feature type="signal peptide" evidence="19">
    <location>
        <begin position="1"/>
        <end position="19"/>
    </location>
</feature>
<evidence type="ECO:0000256" key="9">
    <source>
        <dbReference type="ARBA" id="ARBA00022982"/>
    </source>
</evidence>
<feature type="domain" description="DOMON" evidence="20">
    <location>
        <begin position="516"/>
        <end position="629"/>
    </location>
</feature>
<keyword evidence="4 18" id="KW-0812">Transmembrane</keyword>
<organism evidence="22 23">
    <name type="scientific">Cannabis sativa</name>
    <name type="common">Hemp</name>
    <name type="synonym">Marijuana</name>
    <dbReference type="NCBI Taxonomy" id="3483"/>
    <lineage>
        <taxon>Eukaryota</taxon>
        <taxon>Viridiplantae</taxon>
        <taxon>Streptophyta</taxon>
        <taxon>Embryophyta</taxon>
        <taxon>Tracheophyta</taxon>
        <taxon>Spermatophyta</taxon>
        <taxon>Magnoliopsida</taxon>
        <taxon>eudicotyledons</taxon>
        <taxon>Gunneridae</taxon>
        <taxon>Pentapetalae</taxon>
        <taxon>rosids</taxon>
        <taxon>fabids</taxon>
        <taxon>Rosales</taxon>
        <taxon>Cannabaceae</taxon>
        <taxon>Cannabis</taxon>
    </lineage>
</organism>
<evidence type="ECO:0000256" key="5">
    <source>
        <dbReference type="ARBA" id="ARBA00022722"/>
    </source>
</evidence>
<protein>
    <submittedName>
        <fullName evidence="22">Uncharacterized protein</fullName>
    </submittedName>
</protein>
<sequence length="812" mass="90944">MALLLTKFASLAFLALSMASLILTTDSTKPNGLGLGIFPRGKHHTQSQREFDYFALALQWPATYCRRSRHCCTSNACCRGSNAPAEFTIHGLWPDYNDGSWPSCCTNKRFNEKEISSLLGDLEKYWPSLSCGSPSTCHGGKGSFWGHELFFKFSFLLAEKHGTCSAPVTGDEYNYFSTVLNIYFKYNVSRVLSEAGYVASDSEKYPVGGIISAIQNAFHTTPLIVCKNGAIEELRLCFYKTFEPRDCVTQVNSENTVSSRNSCPKYVSLPAHASRGKFLSGLMVPKQNFHGFLQKKLLKNMRACKYCEPVSTLLGALEKYWPTYGCFPYITCDGSNGSFWAHEVVIKKHGTCSSPVVWDEYNYFLTTLNLYFKYNVTRILNEEGYVASNTEKYPLGGVISAIQNSFHATPWLVCNHGAIDELRLCFYKDFKGLEMALLKLLFHWFMKLLKNLKAFLVFSQDSCNSKLNLKSRLPFDATSLNCLPIWSNEDFVLRVSLQFLFPKFSHVPNHVPELNFCMLNQYGQSKASGNIWSFVLSTPNPKSFVAMGFSTTGRMVGSSAIVGWVESDGTAMMKRYYLGGTSPALVVKDQGNVSLVEGSSSVVVESSRFYMSFQLDMDQPSSRLVFSVGPNGFSPIGPDYRLMEHRNKIATSINYSTGESATEKAPHLKLRRSHGILNMIGWGILMMIGSMIARYGRKWDPAWFYAHATCQVLAFTLGLIGVICGFLLDSRLDVNVVAILARPDKASKVRKYWNWYHYIVGRILIIFAISNVFYGIHLGGEGKGWTAAYAVVLSVLFLSSAVFEYKLLTTKN</sequence>
<keyword evidence="23" id="KW-1185">Reference proteome</keyword>
<keyword evidence="7" id="KW-0255">Endonuclease</keyword>
<evidence type="ECO:0000256" key="7">
    <source>
        <dbReference type="ARBA" id="ARBA00022759"/>
    </source>
</evidence>
<dbReference type="CDD" id="cd09631">
    <property type="entry name" value="DOMON_DOH"/>
    <property type="match status" value="1"/>
</dbReference>
<dbReference type="SUPFAM" id="SSF55895">
    <property type="entry name" value="Ribonuclease Rh-like"/>
    <property type="match status" value="2"/>
</dbReference>
<dbReference type="EMBL" id="JAATIQ010000364">
    <property type="protein sequence ID" value="KAF4359622.1"/>
    <property type="molecule type" value="Genomic_DNA"/>
</dbReference>
<dbReference type="GO" id="GO:0006401">
    <property type="term" value="P:RNA catabolic process"/>
    <property type="evidence" value="ECO:0007669"/>
    <property type="project" value="TreeGrafter"/>
</dbReference>
<feature type="transmembrane region" description="Helical" evidence="18">
    <location>
        <begin position="755"/>
        <end position="776"/>
    </location>
</feature>
<evidence type="ECO:0000313" key="23">
    <source>
        <dbReference type="Proteomes" id="UP000583929"/>
    </source>
</evidence>
<feature type="transmembrane region" description="Helical" evidence="18">
    <location>
        <begin position="788"/>
        <end position="808"/>
    </location>
</feature>
<evidence type="ECO:0000259" key="20">
    <source>
        <dbReference type="PROSITE" id="PS50836"/>
    </source>
</evidence>
<keyword evidence="5" id="KW-0540">Nuclease</keyword>
<evidence type="ECO:0000256" key="17">
    <source>
        <dbReference type="RuleBase" id="RU004328"/>
    </source>
</evidence>
<proteinExistence type="inferred from homology"/>
<keyword evidence="10 18" id="KW-1133">Transmembrane helix</keyword>
<dbReference type="GO" id="GO:0016020">
    <property type="term" value="C:membrane"/>
    <property type="evidence" value="ECO:0007669"/>
    <property type="project" value="UniProtKB-SubCell"/>
</dbReference>
<feature type="active site" evidence="16">
    <location>
        <position position="148"/>
    </location>
</feature>
<feature type="domain" description="Cytochrome b561" evidence="21">
    <location>
        <begin position="636"/>
        <end position="812"/>
    </location>
</feature>
<comment type="subcellular location">
    <subcellularLocation>
        <location evidence="1">Membrane</location>
    </subcellularLocation>
</comment>
<dbReference type="SMART" id="SM00665">
    <property type="entry name" value="B561"/>
    <property type="match status" value="1"/>
</dbReference>
<dbReference type="PROSITE" id="PS50836">
    <property type="entry name" value="DOMON"/>
    <property type="match status" value="1"/>
</dbReference>
<dbReference type="InterPro" id="IPR036430">
    <property type="entry name" value="RNase_T2-like_sf"/>
</dbReference>
<dbReference type="PANTHER" id="PTHR11240:SF22">
    <property type="entry name" value="RIBONUCLEASE T2"/>
    <property type="match status" value="1"/>
</dbReference>
<dbReference type="CDD" id="cd01061">
    <property type="entry name" value="RNase_T2_euk"/>
    <property type="match status" value="1"/>
</dbReference>
<keyword evidence="9" id="KW-0249">Electron transport</keyword>
<dbReference type="GO" id="GO:0016787">
    <property type="term" value="F:hydrolase activity"/>
    <property type="evidence" value="ECO:0007669"/>
    <property type="project" value="UniProtKB-KW"/>
</dbReference>
<feature type="active site" evidence="16">
    <location>
        <position position="161"/>
    </location>
</feature>
<evidence type="ECO:0000256" key="6">
    <source>
        <dbReference type="ARBA" id="ARBA00022729"/>
    </source>
</evidence>
<evidence type="ECO:0000256" key="14">
    <source>
        <dbReference type="ARBA" id="ARBA00023239"/>
    </source>
</evidence>
<evidence type="ECO:0000256" key="1">
    <source>
        <dbReference type="ARBA" id="ARBA00004370"/>
    </source>
</evidence>
<evidence type="ECO:0000256" key="16">
    <source>
        <dbReference type="PIRSR" id="PIRSR633697-1"/>
    </source>
</evidence>
<dbReference type="InterPro" id="IPR001568">
    <property type="entry name" value="RNase_T2-like"/>
</dbReference>
<comment type="similarity">
    <text evidence="2 17">Belongs to the RNase T2 family.</text>
</comment>
<evidence type="ECO:0000256" key="11">
    <source>
        <dbReference type="ARBA" id="ARBA00023136"/>
    </source>
</evidence>
<evidence type="ECO:0000256" key="4">
    <source>
        <dbReference type="ARBA" id="ARBA00022692"/>
    </source>
</evidence>
<evidence type="ECO:0000256" key="15">
    <source>
        <dbReference type="ARBA" id="ARBA00025641"/>
    </source>
</evidence>
<dbReference type="GO" id="GO:0005576">
    <property type="term" value="C:extracellular region"/>
    <property type="evidence" value="ECO:0007669"/>
    <property type="project" value="TreeGrafter"/>
</dbReference>
<evidence type="ECO:0000256" key="8">
    <source>
        <dbReference type="ARBA" id="ARBA00022801"/>
    </source>
</evidence>
<dbReference type="SMART" id="SM00664">
    <property type="entry name" value="DoH"/>
    <property type="match status" value="1"/>
</dbReference>
<evidence type="ECO:0000256" key="3">
    <source>
        <dbReference type="ARBA" id="ARBA00022448"/>
    </source>
</evidence>
<dbReference type="InterPro" id="IPR033697">
    <property type="entry name" value="Ribonuclease_T2_eukaryotic"/>
</dbReference>
<name>A0A7J6EME7_CANSA</name>
<keyword evidence="6 19" id="KW-0732">Signal</keyword>
<comment type="function">
    <text evidence="15">Self-incompatibility (SI) is the inherited ability of a flowering plant to prevent self-fertilization by discriminating between self and non-self pollen during pollination. In many species, self-incompatibility is controlled by the single, multiallelic locus S.</text>
</comment>
<evidence type="ECO:0000313" key="22">
    <source>
        <dbReference type="EMBL" id="KAF4359622.1"/>
    </source>
</evidence>
<evidence type="ECO:0000256" key="2">
    <source>
        <dbReference type="ARBA" id="ARBA00007469"/>
    </source>
</evidence>
<evidence type="ECO:0000259" key="21">
    <source>
        <dbReference type="PROSITE" id="PS50939"/>
    </source>
</evidence>
<keyword evidence="11 18" id="KW-0472">Membrane</keyword>
<evidence type="ECO:0000256" key="12">
    <source>
        <dbReference type="ARBA" id="ARBA00023157"/>
    </source>
</evidence>
<dbReference type="PANTHER" id="PTHR11240">
    <property type="entry name" value="RIBONUCLEASE T2"/>
    <property type="match status" value="1"/>
</dbReference>
<dbReference type="GO" id="GO:0033897">
    <property type="term" value="F:ribonuclease T2 activity"/>
    <property type="evidence" value="ECO:0007669"/>
    <property type="project" value="InterPro"/>
</dbReference>
<reference evidence="22 23" key="1">
    <citation type="journal article" date="2020" name="bioRxiv">
        <title>Sequence and annotation of 42 cannabis genomes reveals extensive copy number variation in cannabinoid synthesis and pathogen resistance genes.</title>
        <authorList>
            <person name="Mckernan K.J."/>
            <person name="Helbert Y."/>
            <person name="Kane L.T."/>
            <person name="Ebling H."/>
            <person name="Zhang L."/>
            <person name="Liu B."/>
            <person name="Eaton Z."/>
            <person name="Mclaughlin S."/>
            <person name="Kingan S."/>
            <person name="Baybayan P."/>
            <person name="Concepcion G."/>
            <person name="Jordan M."/>
            <person name="Riva A."/>
            <person name="Barbazuk W."/>
            <person name="Harkins T."/>
        </authorList>
    </citation>
    <scope>NUCLEOTIDE SEQUENCE [LARGE SCALE GENOMIC DNA]</scope>
    <source>
        <strain evidence="23">cv. Jamaican Lion 4</strain>
        <tissue evidence="22">Leaf</tissue>
    </source>
</reference>
<dbReference type="InterPro" id="IPR005018">
    <property type="entry name" value="DOMON_domain"/>
</dbReference>
<keyword evidence="3" id="KW-0813">Transport</keyword>
<feature type="transmembrane region" description="Helical" evidence="18">
    <location>
        <begin position="544"/>
        <end position="565"/>
    </location>
</feature>